<protein>
    <recommendedName>
        <fullName evidence="1">Glycosyltransferase 2-like domain-containing protein</fullName>
    </recommendedName>
</protein>
<name>A0A163A965_9FLAO</name>
<dbReference type="AlphaFoldDB" id="A0A163A965"/>
<comment type="caution">
    <text evidence="2">The sequence shown here is derived from an EMBL/GenBank/DDBJ whole genome shotgun (WGS) entry which is preliminary data.</text>
</comment>
<dbReference type="CDD" id="cd04186">
    <property type="entry name" value="GT_2_like_c"/>
    <property type="match status" value="1"/>
</dbReference>
<reference evidence="2 3" key="1">
    <citation type="submission" date="2016-01" db="EMBL/GenBank/DDBJ databases">
        <title>The draft genome sequence of Aquimarina sp. RZW4-3-2.</title>
        <authorList>
            <person name="Wang Y."/>
        </authorList>
    </citation>
    <scope>NUCLEOTIDE SEQUENCE [LARGE SCALE GENOMIC DNA]</scope>
    <source>
        <strain evidence="2 3">RZW4-3-2</strain>
    </source>
</reference>
<dbReference type="RefSeq" id="WP_066313850.1">
    <property type="nucleotide sequence ID" value="NZ_LQRT01000013.1"/>
</dbReference>
<dbReference type="Proteomes" id="UP000076715">
    <property type="component" value="Unassembled WGS sequence"/>
</dbReference>
<accession>A0A163A965</accession>
<dbReference type="SUPFAM" id="SSF53448">
    <property type="entry name" value="Nucleotide-diphospho-sugar transferases"/>
    <property type="match status" value="1"/>
</dbReference>
<sequence length="375" mass="43241">MKLSIIIVSYNVRYFLEQCLLSVYEAIESIDSEIIVVDNCSHDDSLHMLQNQFPKVTVIKNKINVGFAKANNQGVFIARGEYVCLLNPDTVIGANIFKDLLGKIVKLPHAGLLGPRLINGRGDFLHESKRNIPSPLSSLTRLFGIRVEQIKSYYADHISGKAIGDVDVLVGAFLFVKKEIYKLVEGFDEDYFMYAEDIDLSYKIKKKGLQNYYIGNVCAIHYKGESTDRNATYVRRFYTAMRFFYKKHFKSTRFLDFLISIAIHIVSRIQSFKNFEKEKRKITLYCLLSNDNDLYDLIKKTLGKNLELRSSIGKEDLGDQNIEIIFDNSFISFDEIINQMQKLRKRNVTFRIRPKNRNYIIGSDFSDGKGEVLSF</sequence>
<dbReference type="PANTHER" id="PTHR43179">
    <property type="entry name" value="RHAMNOSYLTRANSFERASE WBBL"/>
    <property type="match status" value="1"/>
</dbReference>
<evidence type="ECO:0000313" key="2">
    <source>
        <dbReference type="EMBL" id="KZS40360.1"/>
    </source>
</evidence>
<dbReference type="Pfam" id="PF00535">
    <property type="entry name" value="Glycos_transf_2"/>
    <property type="match status" value="1"/>
</dbReference>
<dbReference type="Gene3D" id="3.90.550.10">
    <property type="entry name" value="Spore Coat Polysaccharide Biosynthesis Protein SpsA, Chain A"/>
    <property type="match status" value="1"/>
</dbReference>
<evidence type="ECO:0000313" key="3">
    <source>
        <dbReference type="Proteomes" id="UP000076715"/>
    </source>
</evidence>
<keyword evidence="3" id="KW-1185">Reference proteome</keyword>
<dbReference type="InterPro" id="IPR001173">
    <property type="entry name" value="Glyco_trans_2-like"/>
</dbReference>
<feature type="domain" description="Glycosyltransferase 2-like" evidence="1">
    <location>
        <begin position="4"/>
        <end position="135"/>
    </location>
</feature>
<proteinExistence type="predicted"/>
<evidence type="ECO:0000259" key="1">
    <source>
        <dbReference type="Pfam" id="PF00535"/>
    </source>
</evidence>
<dbReference type="InterPro" id="IPR029044">
    <property type="entry name" value="Nucleotide-diphossugar_trans"/>
</dbReference>
<dbReference type="OrthoDB" id="9771846at2"/>
<dbReference type="EMBL" id="LQRT01000013">
    <property type="protein sequence ID" value="KZS40360.1"/>
    <property type="molecule type" value="Genomic_DNA"/>
</dbReference>
<organism evidence="2 3">
    <name type="scientific">Aquimarina aggregata</name>
    <dbReference type="NCBI Taxonomy" id="1642818"/>
    <lineage>
        <taxon>Bacteria</taxon>
        <taxon>Pseudomonadati</taxon>
        <taxon>Bacteroidota</taxon>
        <taxon>Flavobacteriia</taxon>
        <taxon>Flavobacteriales</taxon>
        <taxon>Flavobacteriaceae</taxon>
        <taxon>Aquimarina</taxon>
    </lineage>
</organism>
<dbReference type="STRING" id="1642818.AWE51_05230"/>
<dbReference type="PANTHER" id="PTHR43179:SF7">
    <property type="entry name" value="RHAMNOSYLTRANSFERASE WBBL"/>
    <property type="match status" value="1"/>
</dbReference>
<gene>
    <name evidence="2" type="ORF">AWE51_05230</name>
</gene>